<dbReference type="Pfam" id="PF01497">
    <property type="entry name" value="Peripla_BP_2"/>
    <property type="match status" value="1"/>
</dbReference>
<dbReference type="InterPro" id="IPR050902">
    <property type="entry name" value="ABC_Transporter_SBP"/>
</dbReference>
<dbReference type="PANTHER" id="PTHR30535">
    <property type="entry name" value="VITAMIN B12-BINDING PROTEIN"/>
    <property type="match status" value="1"/>
</dbReference>
<dbReference type="PROSITE" id="PS51257">
    <property type="entry name" value="PROKAR_LIPOPROTEIN"/>
    <property type="match status" value="1"/>
</dbReference>
<dbReference type="GeneID" id="24793969"/>
<dbReference type="PROSITE" id="PS50983">
    <property type="entry name" value="FE_B12_PBP"/>
    <property type="match status" value="1"/>
</dbReference>
<dbReference type="CDD" id="cd01147">
    <property type="entry name" value="HemV-2"/>
    <property type="match status" value="1"/>
</dbReference>
<dbReference type="EMBL" id="CP006577">
    <property type="protein sequence ID" value="AIG97250.1"/>
    <property type="molecule type" value="Genomic_DNA"/>
</dbReference>
<evidence type="ECO:0000313" key="2">
    <source>
        <dbReference type="EMBL" id="AIG97250.1"/>
    </source>
</evidence>
<reference evidence="2 3" key="1">
    <citation type="submission" date="2013-07" db="EMBL/GenBank/DDBJ databases">
        <title>Genome of Archaeoglobus fulgidus.</title>
        <authorList>
            <person name="Fiebig A."/>
            <person name="Birkeland N.-K."/>
        </authorList>
    </citation>
    <scope>NUCLEOTIDE SEQUENCE [LARGE SCALE GENOMIC DNA]</scope>
    <source>
        <strain evidence="2 3">DSM 8774</strain>
    </source>
</reference>
<dbReference type="InterPro" id="IPR002491">
    <property type="entry name" value="ABC_transptr_periplasmic_BD"/>
</dbReference>
<feature type="domain" description="Fe/B12 periplasmic-binding" evidence="1">
    <location>
        <begin position="49"/>
        <end position="324"/>
    </location>
</feature>
<dbReference type="Proteomes" id="UP000028501">
    <property type="component" value="Chromosome"/>
</dbReference>
<evidence type="ECO:0000313" key="3">
    <source>
        <dbReference type="Proteomes" id="UP000028501"/>
    </source>
</evidence>
<dbReference type="RefSeq" id="WP_010877939.1">
    <property type="nucleotide sequence ID" value="NZ_CP006577.1"/>
</dbReference>
<dbReference type="KEGG" id="afg:AFULGI_00004360"/>
<evidence type="ECO:0000259" key="1">
    <source>
        <dbReference type="PROSITE" id="PS50983"/>
    </source>
</evidence>
<organism evidence="2 3">
    <name type="scientific">Archaeoglobus fulgidus DSM 8774</name>
    <dbReference type="NCBI Taxonomy" id="1344584"/>
    <lineage>
        <taxon>Archaea</taxon>
        <taxon>Methanobacteriati</taxon>
        <taxon>Methanobacteriota</taxon>
        <taxon>Archaeoglobi</taxon>
        <taxon>Archaeoglobales</taxon>
        <taxon>Archaeoglobaceae</taxon>
        <taxon>Archaeoglobus</taxon>
    </lineage>
</organism>
<gene>
    <name evidence="2" type="ORF">AFULGI_00004360</name>
</gene>
<proteinExistence type="predicted"/>
<name>A0A075WA25_ARCFL</name>
<dbReference type="AlphaFoldDB" id="A0A075WA25"/>
<dbReference type="HOGENOM" id="CLU_038034_13_1_2"/>
<dbReference type="SUPFAM" id="SSF53807">
    <property type="entry name" value="Helical backbone' metal receptor"/>
    <property type="match status" value="1"/>
</dbReference>
<dbReference type="Gene3D" id="3.40.50.1980">
    <property type="entry name" value="Nitrogenase molybdenum iron protein domain"/>
    <property type="match status" value="2"/>
</dbReference>
<accession>A0A075WA25</accession>
<sequence length="366" mass="40381">MRKVSLLALALAILIAGCAQQPAQVKEGGKVTVTDMLGRTVEVPEKVERVVAIGPGALRLVVYLNASDKVVGVEDAETNWPEMGRPYRMAHPEFANLPTIGKGGPNPSPNAEAIVAVKPDVIFACYIDATQADTLQQQTGVPVVVLSYGELGNFRAEEIYTSLRLAGKILGREERAKEIISFIENAYKDLTGRVEGVPEENKLSVYVGALGFKGGHGIESTQCNFPPFMVVRAKNVACEANVSGAFFIDKEKLLEWDPDIIFLDENNLHLVLNDYEKNPEIYQSLKAFKNGKIYGILPFNYYTTNIETAIADSYFIGKVLYPDKFADIDPGKKADKIFEFLVGKKLYEQMAEHYGGFKNIADVFEK</sequence>
<dbReference type="PANTHER" id="PTHR30535:SF34">
    <property type="entry name" value="MOLYBDATE-BINDING PROTEIN MOLA"/>
    <property type="match status" value="1"/>
</dbReference>
<protein>
    <submittedName>
        <fullName evidence="2">ABC-type Fe3+-hydroxamate transport system, periplasmic component</fullName>
    </submittedName>
</protein>